<gene>
    <name evidence="4" type="primary">LOC107375776</name>
    <name evidence="3" type="ORF">G4P62_002913</name>
</gene>
<evidence type="ECO:0000256" key="1">
    <source>
        <dbReference type="SAM" id="Coils"/>
    </source>
</evidence>
<dbReference type="InterPro" id="IPR029090">
    <property type="entry name" value="DUF4659"/>
</dbReference>
<proteinExistence type="predicted"/>
<name>A0A8C6L731_NOTFU</name>
<reference evidence="3" key="2">
    <citation type="submission" date="2020-03" db="EMBL/GenBank/DDBJ databases">
        <title>Intra-Species Differences in Population Size shape Life History and Genome Evolution.</title>
        <authorList>
            <person name="Willemsen D."/>
            <person name="Cui R."/>
            <person name="Valenzano D.R."/>
        </authorList>
    </citation>
    <scope>NUCLEOTIDE SEQUENCE</scope>
    <source>
        <strain evidence="3">GRZ</strain>
        <tissue evidence="3">Whole</tissue>
    </source>
</reference>
<dbReference type="Pfam" id="PF15558">
    <property type="entry name" value="DUF4659"/>
    <property type="match status" value="1"/>
</dbReference>
<feature type="region of interest" description="Disordered" evidence="2">
    <location>
        <begin position="207"/>
        <end position="244"/>
    </location>
</feature>
<dbReference type="Proteomes" id="UP000694548">
    <property type="component" value="Chromosome sgr03"/>
</dbReference>
<dbReference type="GeneID" id="107375776"/>
<dbReference type="EMBL" id="JAAVVJ010000006">
    <property type="protein sequence ID" value="KAF7220124.1"/>
    <property type="molecule type" value="Genomic_DNA"/>
</dbReference>
<feature type="coiled-coil region" evidence="1">
    <location>
        <begin position="312"/>
        <end position="437"/>
    </location>
</feature>
<dbReference type="RefSeq" id="XP_015800019.3">
    <property type="nucleotide sequence ID" value="XM_015944533.3"/>
</dbReference>
<keyword evidence="1" id="KW-0175">Coiled coil</keyword>
<reference evidence="4" key="3">
    <citation type="submission" date="2025-05" db="UniProtKB">
        <authorList>
            <consortium name="Ensembl"/>
        </authorList>
    </citation>
    <scope>IDENTIFICATION</scope>
</reference>
<dbReference type="Proteomes" id="UP000822369">
    <property type="component" value="Chromosome 6"/>
</dbReference>
<feature type="coiled-coil region" evidence="1">
    <location>
        <begin position="480"/>
        <end position="529"/>
    </location>
</feature>
<evidence type="ECO:0000256" key="2">
    <source>
        <dbReference type="SAM" id="MobiDB-lite"/>
    </source>
</evidence>
<dbReference type="Ensembl" id="ENSNFUT00015016503.1">
    <property type="protein sequence ID" value="ENSNFUP00015015752.1"/>
    <property type="gene ID" value="ENSNFUG00015007583.1"/>
</dbReference>
<reference evidence="4" key="1">
    <citation type="submission" date="2014-08" db="EMBL/GenBank/DDBJ databases">
        <authorList>
            <person name="Senf B."/>
            <person name="Petzold A."/>
            <person name="Downie B.R."/>
            <person name="Koch P."/>
            <person name="Platzer M."/>
        </authorList>
    </citation>
    <scope>NUCLEOTIDE SEQUENCE [LARGE SCALE GENOMIC DNA]</scope>
    <source>
        <strain evidence="4">GRZ</strain>
    </source>
</reference>
<evidence type="ECO:0000313" key="3">
    <source>
        <dbReference type="EMBL" id="KAF7220124.1"/>
    </source>
</evidence>
<dbReference type="OMA" id="RVMHESY"/>
<keyword evidence="5" id="KW-1185">Reference proteome</keyword>
<protein>
    <submittedName>
        <fullName evidence="3 4">Coiled-coil domain-containing protein 177-like</fullName>
    </submittedName>
</protein>
<accession>A0A8C6L731</accession>
<dbReference type="OrthoDB" id="200110at2759"/>
<dbReference type="KEGG" id="nfu:107375776"/>
<dbReference type="PANTHER" id="PTHR33663:SF3">
    <property type="entry name" value="COILED-COIL DOMAIN-CONTAINING PROTEIN 185"/>
    <property type="match status" value="1"/>
</dbReference>
<feature type="compositionally biased region" description="Basic and acidic residues" evidence="2">
    <location>
        <begin position="207"/>
        <end position="238"/>
    </location>
</feature>
<evidence type="ECO:0000313" key="5">
    <source>
        <dbReference type="Proteomes" id="UP000694548"/>
    </source>
</evidence>
<organism evidence="4 5">
    <name type="scientific">Nothobranchius furzeri</name>
    <name type="common">Turquoise killifish</name>
    <dbReference type="NCBI Taxonomy" id="105023"/>
    <lineage>
        <taxon>Eukaryota</taxon>
        <taxon>Metazoa</taxon>
        <taxon>Chordata</taxon>
        <taxon>Craniata</taxon>
        <taxon>Vertebrata</taxon>
        <taxon>Euteleostomi</taxon>
        <taxon>Actinopterygii</taxon>
        <taxon>Neopterygii</taxon>
        <taxon>Teleostei</taxon>
        <taxon>Neoteleostei</taxon>
        <taxon>Acanthomorphata</taxon>
        <taxon>Ovalentaria</taxon>
        <taxon>Atherinomorphae</taxon>
        <taxon>Cyprinodontiformes</taxon>
        <taxon>Nothobranchiidae</taxon>
        <taxon>Nothobranchius</taxon>
    </lineage>
</organism>
<dbReference type="GeneTree" id="ENSGT00940000164505"/>
<evidence type="ECO:0000313" key="4">
    <source>
        <dbReference type="Ensembl" id="ENSNFUP00015015752.1"/>
    </source>
</evidence>
<sequence length="564" mass="67173">MGEAKSPFFCADLNNFESVGAEKSHCILASPSLPDSCHQLGIKPVQLLIKSLNNLITEQHDMPFEAMRVMHESYRKEKSKVLQMCHKEKEKNVSVSGSRRSVSNAASSLEVLPKTKMSDKQTSEPILYADLCTEGKQSCRSNCSASDTRDPERSTISSFHLGNLTYSPATEKQLQRLTAEIKRKTCVTVSERDRKIAALMLVKHQEEQDRLKLSQQEKLKQQEVRREEETQKVQADKDRRRRLKQSMKRWHKELEARKRRMQHREKEKAGHLEQVVLLQDERWRRLKEKVEAQRREKLEFAAKETEKRKCLRETFMREKEELEKRELKKEQQIAVEKEQRAFRSKVLQEKKEKKRLQEENRRELLRHILLKKQVEQQVEEEEAQMRSTLEKKFQRSSENRAQAVEEHLRELQERAVQEEEQIQRAQLRAKLQNIQQLTHKQLLVQLSQRRMERASMNASLLLRSKAQRVKERNKLRMISYQRLKEKVQREEEAAIKVRVDHVSMKEWKMERLRRQQEQIQEEAQRLARASFHLRERVRQQTRNRTFDQMALEAQLTASISHMKL</sequence>
<dbReference type="AlphaFoldDB" id="A0A8C6L731"/>
<dbReference type="PANTHER" id="PTHR33663">
    <property type="entry name" value="COILED-COIL DOMAIN-CONTAINING PROTEIN 177"/>
    <property type="match status" value="1"/>
</dbReference>